<proteinExistence type="predicted"/>
<gene>
    <name evidence="1" type="ORF">Lpp225_1141</name>
</gene>
<organism evidence="1 2">
    <name type="scientific">Lacticaseibacillus paracasei subsp. paracasei Lpp225</name>
    <dbReference type="NCBI Taxonomy" id="1256225"/>
    <lineage>
        <taxon>Bacteria</taxon>
        <taxon>Bacillati</taxon>
        <taxon>Bacillota</taxon>
        <taxon>Bacilli</taxon>
        <taxon>Lactobacillales</taxon>
        <taxon>Lactobacillaceae</taxon>
        <taxon>Lacticaseibacillus</taxon>
    </lineage>
</organism>
<dbReference type="AlphaFoldDB" id="S2NC62"/>
<sequence>MKVAVAGFLKKRKIVLVKFCSVPIYLYVASCKTKKKPRIVQLV</sequence>
<evidence type="ECO:0000313" key="1">
    <source>
        <dbReference type="EMBL" id="EPC38259.1"/>
    </source>
</evidence>
<evidence type="ECO:0000313" key="2">
    <source>
        <dbReference type="Proteomes" id="UP000014270"/>
    </source>
</evidence>
<dbReference type="EMBL" id="ANMM01000007">
    <property type="protein sequence ID" value="EPC38259.1"/>
    <property type="molecule type" value="Genomic_DNA"/>
</dbReference>
<name>S2NC62_LACPA</name>
<dbReference type="PATRIC" id="fig|1256225.3.peg.1199"/>
<reference evidence="1 2" key="1">
    <citation type="journal article" date="2013" name="PLoS ONE">
        <title>Lactobacillus paracasei comparative genomics: towards species pan-genome definition and exploitation of diversity.</title>
        <authorList>
            <person name="Smokvina T."/>
            <person name="Wels M."/>
            <person name="Polka J."/>
            <person name="Chervaux C."/>
            <person name="Brisse S."/>
            <person name="Boekhorst J."/>
            <person name="van Hylckama Vlieg J.E."/>
            <person name="Siezen R.J."/>
        </authorList>
    </citation>
    <scope>NUCLEOTIDE SEQUENCE [LARGE SCALE GENOMIC DNA]</scope>
    <source>
        <strain evidence="1 2">Lpp225</strain>
    </source>
</reference>
<accession>S2NC62</accession>
<dbReference type="Proteomes" id="UP000014270">
    <property type="component" value="Unassembled WGS sequence"/>
</dbReference>
<protein>
    <submittedName>
        <fullName evidence="1">Uncharacterized protein</fullName>
    </submittedName>
</protein>
<comment type="caution">
    <text evidence="1">The sequence shown here is derived from an EMBL/GenBank/DDBJ whole genome shotgun (WGS) entry which is preliminary data.</text>
</comment>